<keyword evidence="1" id="KW-0812">Transmembrane</keyword>
<sequence length="169" mass="19789">MNRLEYEQRPLHDLAVEPMSALFFAFTFLINILTIKLFYNDLINAIIFVYQMYSGVTQSKRPQLQRNLLRNMEEKVISWNTCTDSSTKMITYLIEGRSRENVSNTMFGLDIRQEKLKGAEEKQQPLRSDALAKHYDRSERLLRQVTFITCLICTSRHSVTDSEQLEPSL</sequence>
<keyword evidence="1" id="KW-1133">Transmembrane helix</keyword>
<keyword evidence="1" id="KW-0472">Membrane</keyword>
<evidence type="ECO:0000313" key="2">
    <source>
        <dbReference type="EMBL" id="VDK74655.1"/>
    </source>
</evidence>
<dbReference type="EMBL" id="UYRX01000119">
    <property type="protein sequence ID" value="VDK74655.1"/>
    <property type="molecule type" value="Genomic_DNA"/>
</dbReference>
<dbReference type="AlphaFoldDB" id="A0A3P6T2I3"/>
<accession>A0A3P6T2I3</accession>
<gene>
    <name evidence="2" type="ORF">NLS_LOCUS2562</name>
</gene>
<protein>
    <submittedName>
        <fullName evidence="2">Uncharacterized protein</fullName>
    </submittedName>
</protein>
<keyword evidence="3" id="KW-1185">Reference proteome</keyword>
<name>A0A3P6T2I3_LITSI</name>
<organism evidence="2 3">
    <name type="scientific">Litomosoides sigmodontis</name>
    <name type="common">Filarial nematode worm</name>
    <dbReference type="NCBI Taxonomy" id="42156"/>
    <lineage>
        <taxon>Eukaryota</taxon>
        <taxon>Metazoa</taxon>
        <taxon>Ecdysozoa</taxon>
        <taxon>Nematoda</taxon>
        <taxon>Chromadorea</taxon>
        <taxon>Rhabditida</taxon>
        <taxon>Spirurina</taxon>
        <taxon>Spiruromorpha</taxon>
        <taxon>Filarioidea</taxon>
        <taxon>Onchocercidae</taxon>
        <taxon>Litomosoides</taxon>
    </lineage>
</organism>
<dbReference type="OrthoDB" id="5844053at2759"/>
<reference evidence="2 3" key="1">
    <citation type="submission" date="2018-08" db="EMBL/GenBank/DDBJ databases">
        <authorList>
            <person name="Laetsch R D."/>
            <person name="Stevens L."/>
            <person name="Kumar S."/>
            <person name="Blaxter L. M."/>
        </authorList>
    </citation>
    <scope>NUCLEOTIDE SEQUENCE [LARGE SCALE GENOMIC DNA]</scope>
</reference>
<feature type="transmembrane region" description="Helical" evidence="1">
    <location>
        <begin position="20"/>
        <end position="39"/>
    </location>
</feature>
<dbReference type="Proteomes" id="UP000277928">
    <property type="component" value="Unassembled WGS sequence"/>
</dbReference>
<evidence type="ECO:0000256" key="1">
    <source>
        <dbReference type="SAM" id="Phobius"/>
    </source>
</evidence>
<proteinExistence type="predicted"/>
<evidence type="ECO:0000313" key="3">
    <source>
        <dbReference type="Proteomes" id="UP000277928"/>
    </source>
</evidence>